<feature type="non-terminal residue" evidence="1">
    <location>
        <position position="93"/>
    </location>
</feature>
<dbReference type="AlphaFoldDB" id="A0A699HUR9"/>
<name>A0A699HUR9_TANCI</name>
<gene>
    <name evidence="1" type="ORF">Tci_439373</name>
</gene>
<reference evidence="1" key="1">
    <citation type="journal article" date="2019" name="Sci. Rep.">
        <title>Draft genome of Tanacetum cinerariifolium, the natural source of mosquito coil.</title>
        <authorList>
            <person name="Yamashiro T."/>
            <person name="Shiraishi A."/>
            <person name="Satake H."/>
            <person name="Nakayama K."/>
        </authorList>
    </citation>
    <scope>NUCLEOTIDE SEQUENCE</scope>
</reference>
<evidence type="ECO:0000313" key="1">
    <source>
        <dbReference type="EMBL" id="GEY67399.1"/>
    </source>
</evidence>
<protein>
    <submittedName>
        <fullName evidence="1">Uncharacterized protein</fullName>
    </submittedName>
</protein>
<comment type="caution">
    <text evidence="1">The sequence shown here is derived from an EMBL/GenBank/DDBJ whole genome shotgun (WGS) entry which is preliminary data.</text>
</comment>
<dbReference type="EMBL" id="BKCJ010199050">
    <property type="protein sequence ID" value="GEY67399.1"/>
    <property type="molecule type" value="Genomic_DNA"/>
</dbReference>
<proteinExistence type="predicted"/>
<sequence length="93" mass="10128">MSSPNHPTSNIVDAFSLNFLDFIPASLDYVTTLPGKTYSSSSDSFGIVLIASPSLSLFHIDPYMKVLQAFYAKELPIPSPNPITPPVILTPSW</sequence>
<accession>A0A699HUR9</accession>
<organism evidence="1">
    <name type="scientific">Tanacetum cinerariifolium</name>
    <name type="common">Dalmatian daisy</name>
    <name type="synonym">Chrysanthemum cinerariifolium</name>
    <dbReference type="NCBI Taxonomy" id="118510"/>
    <lineage>
        <taxon>Eukaryota</taxon>
        <taxon>Viridiplantae</taxon>
        <taxon>Streptophyta</taxon>
        <taxon>Embryophyta</taxon>
        <taxon>Tracheophyta</taxon>
        <taxon>Spermatophyta</taxon>
        <taxon>Magnoliopsida</taxon>
        <taxon>eudicotyledons</taxon>
        <taxon>Gunneridae</taxon>
        <taxon>Pentapetalae</taxon>
        <taxon>asterids</taxon>
        <taxon>campanulids</taxon>
        <taxon>Asterales</taxon>
        <taxon>Asteraceae</taxon>
        <taxon>Asteroideae</taxon>
        <taxon>Anthemideae</taxon>
        <taxon>Anthemidinae</taxon>
        <taxon>Tanacetum</taxon>
    </lineage>
</organism>